<dbReference type="Proteomes" id="UP000790709">
    <property type="component" value="Unassembled WGS sequence"/>
</dbReference>
<protein>
    <submittedName>
        <fullName evidence="1">Uncharacterized protein</fullName>
    </submittedName>
</protein>
<keyword evidence="2" id="KW-1185">Reference proteome</keyword>
<evidence type="ECO:0000313" key="1">
    <source>
        <dbReference type="EMBL" id="KAH7921109.1"/>
    </source>
</evidence>
<sequence>MIHLRNLVFLSFEVRHPRLVFARGVDPLSSASRISSPSPSHQTVQSRQTSRTPPFCSPAPVSPACAGAGNTNTYII</sequence>
<dbReference type="EMBL" id="MU266542">
    <property type="protein sequence ID" value="KAH7921109.1"/>
    <property type="molecule type" value="Genomic_DNA"/>
</dbReference>
<accession>A0ACB8B765</accession>
<gene>
    <name evidence="1" type="ORF">BV22DRAFT_754131</name>
</gene>
<reference evidence="1" key="1">
    <citation type="journal article" date="2021" name="New Phytol.">
        <title>Evolutionary innovations through gain and loss of genes in the ectomycorrhizal Boletales.</title>
        <authorList>
            <person name="Wu G."/>
            <person name="Miyauchi S."/>
            <person name="Morin E."/>
            <person name="Kuo A."/>
            <person name="Drula E."/>
            <person name="Varga T."/>
            <person name="Kohler A."/>
            <person name="Feng B."/>
            <person name="Cao Y."/>
            <person name="Lipzen A."/>
            <person name="Daum C."/>
            <person name="Hundley H."/>
            <person name="Pangilinan J."/>
            <person name="Johnson J."/>
            <person name="Barry K."/>
            <person name="LaButti K."/>
            <person name="Ng V."/>
            <person name="Ahrendt S."/>
            <person name="Min B."/>
            <person name="Choi I.G."/>
            <person name="Park H."/>
            <person name="Plett J.M."/>
            <person name="Magnuson J."/>
            <person name="Spatafora J.W."/>
            <person name="Nagy L.G."/>
            <person name="Henrissat B."/>
            <person name="Grigoriev I.V."/>
            <person name="Yang Z.L."/>
            <person name="Xu J."/>
            <person name="Martin F.M."/>
        </authorList>
    </citation>
    <scope>NUCLEOTIDE SEQUENCE</scope>
    <source>
        <strain evidence="1">KUC20120723A-06</strain>
    </source>
</reference>
<name>A0ACB8B765_9AGAM</name>
<comment type="caution">
    <text evidence="1">The sequence shown here is derived from an EMBL/GenBank/DDBJ whole genome shotgun (WGS) entry which is preliminary data.</text>
</comment>
<evidence type="ECO:0000313" key="2">
    <source>
        <dbReference type="Proteomes" id="UP000790709"/>
    </source>
</evidence>
<organism evidence="1 2">
    <name type="scientific">Leucogyrophana mollusca</name>
    <dbReference type="NCBI Taxonomy" id="85980"/>
    <lineage>
        <taxon>Eukaryota</taxon>
        <taxon>Fungi</taxon>
        <taxon>Dikarya</taxon>
        <taxon>Basidiomycota</taxon>
        <taxon>Agaricomycotina</taxon>
        <taxon>Agaricomycetes</taxon>
        <taxon>Agaricomycetidae</taxon>
        <taxon>Boletales</taxon>
        <taxon>Boletales incertae sedis</taxon>
        <taxon>Leucogyrophana</taxon>
    </lineage>
</organism>
<proteinExistence type="predicted"/>